<dbReference type="SMART" id="SM00233">
    <property type="entry name" value="PH"/>
    <property type="match status" value="1"/>
</dbReference>
<dbReference type="Gene3D" id="1.20.1050.80">
    <property type="entry name" value="VPS9 domain"/>
    <property type="match status" value="1"/>
</dbReference>
<dbReference type="InterPro" id="IPR003123">
    <property type="entry name" value="VPS9"/>
</dbReference>
<proteinExistence type="predicted"/>
<evidence type="ECO:0000259" key="3">
    <source>
        <dbReference type="PROSITE" id="PS51205"/>
    </source>
</evidence>
<dbReference type="GO" id="GO:0005737">
    <property type="term" value="C:cytoplasm"/>
    <property type="evidence" value="ECO:0007669"/>
    <property type="project" value="TreeGrafter"/>
</dbReference>
<name>A0AAV4DKM2_9GAST</name>
<evidence type="ECO:0000256" key="2">
    <source>
        <dbReference type="SAM" id="MobiDB-lite"/>
    </source>
</evidence>
<keyword evidence="1" id="KW-0677">Repeat</keyword>
<dbReference type="SMART" id="SM00698">
    <property type="entry name" value="MORN"/>
    <property type="match status" value="5"/>
</dbReference>
<dbReference type="AlphaFoldDB" id="A0AAV4DKM2"/>
<dbReference type="SUPFAM" id="SSF50729">
    <property type="entry name" value="PH domain-like"/>
    <property type="match status" value="1"/>
</dbReference>
<dbReference type="Gene3D" id="2.20.110.10">
    <property type="entry name" value="Histone H3 K4-specific methyltransferase SET7/9 N-terminal domain"/>
    <property type="match status" value="2"/>
</dbReference>
<dbReference type="PANTHER" id="PTHR46089">
    <property type="entry name" value="ALSIN HOMOLOG"/>
    <property type="match status" value="1"/>
</dbReference>
<keyword evidence="5" id="KW-1185">Reference proteome</keyword>
<reference evidence="4 5" key="1">
    <citation type="journal article" date="2021" name="Elife">
        <title>Chloroplast acquisition without the gene transfer in kleptoplastic sea slugs, Plakobranchus ocellatus.</title>
        <authorList>
            <person name="Maeda T."/>
            <person name="Takahashi S."/>
            <person name="Yoshida T."/>
            <person name="Shimamura S."/>
            <person name="Takaki Y."/>
            <person name="Nagai Y."/>
            <person name="Toyoda A."/>
            <person name="Suzuki Y."/>
            <person name="Arimoto A."/>
            <person name="Ishii H."/>
            <person name="Satoh N."/>
            <person name="Nishiyama T."/>
            <person name="Hasebe M."/>
            <person name="Maruyama T."/>
            <person name="Minagawa J."/>
            <person name="Obokata J."/>
            <person name="Shigenobu S."/>
        </authorList>
    </citation>
    <scope>NUCLEOTIDE SEQUENCE [LARGE SCALE GENOMIC DNA]</scope>
</reference>
<dbReference type="Pfam" id="PF26202">
    <property type="entry name" value="HA_Alsin"/>
    <property type="match status" value="1"/>
</dbReference>
<dbReference type="GO" id="GO:0005085">
    <property type="term" value="F:guanyl-nucleotide exchange factor activity"/>
    <property type="evidence" value="ECO:0007669"/>
    <property type="project" value="TreeGrafter"/>
</dbReference>
<dbReference type="InterPro" id="IPR051984">
    <property type="entry name" value="Alsin"/>
</dbReference>
<dbReference type="SUPFAM" id="SSF82185">
    <property type="entry name" value="Histone H3 K4-specific methyltransferase SET7/9 N-terminal domain"/>
    <property type="match status" value="2"/>
</dbReference>
<accession>A0AAV4DKM2</accession>
<feature type="region of interest" description="Disordered" evidence="2">
    <location>
        <begin position="858"/>
        <end position="878"/>
    </location>
</feature>
<protein>
    <submittedName>
        <fullName evidence="4">Alsin</fullName>
    </submittedName>
</protein>
<dbReference type="InterPro" id="IPR011993">
    <property type="entry name" value="PH-like_dom_sf"/>
</dbReference>
<evidence type="ECO:0000256" key="1">
    <source>
        <dbReference type="ARBA" id="ARBA00022737"/>
    </source>
</evidence>
<dbReference type="InterPro" id="IPR037191">
    <property type="entry name" value="VPS9_dom_sf"/>
</dbReference>
<evidence type="ECO:0000313" key="4">
    <source>
        <dbReference type="EMBL" id="GFO44565.1"/>
    </source>
</evidence>
<evidence type="ECO:0000313" key="5">
    <source>
        <dbReference type="Proteomes" id="UP000735302"/>
    </source>
</evidence>
<gene>
    <name evidence="4" type="ORF">PoB_007107000</name>
</gene>
<dbReference type="GO" id="GO:0016197">
    <property type="term" value="P:endosomal transport"/>
    <property type="evidence" value="ECO:0007669"/>
    <property type="project" value="TreeGrafter"/>
</dbReference>
<dbReference type="EMBL" id="BLXT01007959">
    <property type="protein sequence ID" value="GFO44565.1"/>
    <property type="molecule type" value="Genomic_DNA"/>
</dbReference>
<feature type="domain" description="VPS9" evidence="3">
    <location>
        <begin position="932"/>
        <end position="1078"/>
    </location>
</feature>
<dbReference type="Proteomes" id="UP000735302">
    <property type="component" value="Unassembled WGS sequence"/>
</dbReference>
<dbReference type="Pfam" id="PF25383">
    <property type="entry name" value="PH_alsin"/>
    <property type="match status" value="1"/>
</dbReference>
<dbReference type="Pfam" id="PF02204">
    <property type="entry name" value="VPS9"/>
    <property type="match status" value="1"/>
</dbReference>
<dbReference type="InterPro" id="IPR059093">
    <property type="entry name" value="HA_Alsin"/>
</dbReference>
<dbReference type="InterPro" id="IPR003409">
    <property type="entry name" value="MORN"/>
</dbReference>
<dbReference type="PROSITE" id="PS51205">
    <property type="entry name" value="VPS9"/>
    <property type="match status" value="1"/>
</dbReference>
<comment type="caution">
    <text evidence="4">The sequence shown here is derived from an EMBL/GenBank/DDBJ whole genome shotgun (WGS) entry which is preliminary data.</text>
</comment>
<dbReference type="Pfam" id="PF02493">
    <property type="entry name" value="MORN"/>
    <property type="match status" value="7"/>
</dbReference>
<dbReference type="InterPro" id="IPR057248">
    <property type="entry name" value="Alsin-like_PH"/>
</dbReference>
<dbReference type="PANTHER" id="PTHR46089:SF2">
    <property type="entry name" value="ALSIN HOMOLOG"/>
    <property type="match status" value="1"/>
</dbReference>
<dbReference type="GO" id="GO:0031267">
    <property type="term" value="F:small GTPase binding"/>
    <property type="evidence" value="ECO:0007669"/>
    <property type="project" value="TreeGrafter"/>
</dbReference>
<dbReference type="PROSITE" id="PS00626">
    <property type="entry name" value="RCC1_2"/>
    <property type="match status" value="1"/>
</dbReference>
<dbReference type="InterPro" id="IPR000408">
    <property type="entry name" value="Reg_chr_condens"/>
</dbReference>
<dbReference type="InterPro" id="IPR001849">
    <property type="entry name" value="PH_domain"/>
</dbReference>
<dbReference type="Gene3D" id="2.30.29.30">
    <property type="entry name" value="Pleckstrin-homology domain (PH domain)/Phosphotyrosine-binding domain (PTB)"/>
    <property type="match status" value="1"/>
</dbReference>
<organism evidence="4 5">
    <name type="scientific">Plakobranchus ocellatus</name>
    <dbReference type="NCBI Taxonomy" id="259542"/>
    <lineage>
        <taxon>Eukaryota</taxon>
        <taxon>Metazoa</taxon>
        <taxon>Spiralia</taxon>
        <taxon>Lophotrochozoa</taxon>
        <taxon>Mollusca</taxon>
        <taxon>Gastropoda</taxon>
        <taxon>Heterobranchia</taxon>
        <taxon>Euthyneura</taxon>
        <taxon>Panpulmonata</taxon>
        <taxon>Sacoglossa</taxon>
        <taxon>Placobranchoidea</taxon>
        <taxon>Plakobranchidae</taxon>
        <taxon>Plakobranchus</taxon>
    </lineage>
</organism>
<dbReference type="Pfam" id="PF25389">
    <property type="entry name" value="DH_ALS2"/>
    <property type="match status" value="1"/>
</dbReference>
<sequence>MSKSCTAWDVAAGENHSIFLGDSAGKTPEVFYCGKQPSENRHASIEKTSQLVPLKTINKVGWITSVAAGGDNCSCVVLNPAPSESQAVFAFAATERHFYYQLIKTTNSLIRPLKKCDFYKSMDVYPYKSCIERMESAFGSLIKKTGEGITDFTRCIQSHTPVSQSNFVKHYGEFISAFQQFSQTFSDLLAVGGFDFCTKIGIEFFEKVHAASNNLADERNKDGASTLLLRAMRYPFCRLAEYANWLASIAKALKAPHDAAEVRAVSLAWDEQRQSFSQEHKTAEATRVFWETQASKAMVDSMKVPARRLLRESKTHPLYRLSGSRFSHKLFVLFNDTFVLVQSSGMLQFPLETVWVDQSTPETENPNGITILTPEDRFELVASSSEEKAQWLLALNSAISKIVTNQKSFSRPCGSQEQVTPPLVRHATHKFLKSGIYKGAVYQGSWLSGKVDGLGIMNFEDGSVYEGHFKRGFMHGSGTYTILRPGDKEIQKGQWWDGKLNGLATVSYSNGDLYEGYFQDGQRFGHGCYQGGRHNRASCTTTYVGEWNANMKDGYGVEDDILKGEKYMGMWVDDQRHGSGILVTLDGMYFEGNFVLNKLQGFGLMISDDNTVYEGDFMGTTHLSGKGTLTLPTGDKMEGTFNGSLNGGLKVNGTFSKSLSSPDSDKRHGQHPVIKPRYFGHLCVSADSKWTDIFSHTISSLAQTQIKSQTSDPKEKAWEVVAIMVSAGRKALKNDPTISARKAKAQLALLDSLEKIPACRSSKLDRETVEEIAAYLTKAFDAAQHPLGRLMESVGEVFRASYIGVGAHPRLLPHALQEIRSYVKRIYGIVRILFPVLPPNGGPMCVYPAESSCSAAATADKERLTSPGGRNSVALDQSENDLDDPDMLVLTSAGLIYPILLPKIYPPLFDLYALHNGRADDLYWERVMKLNRQSDMGLMAYLGVEQRFWLMEDVLKQDTSQKLSTIKDLCYAEAIDMLQQLSTAFSPIEKLKLIEQTFNEVTKTVSERISGDVMWCMDDLFPIFQFVVVRAKLQHLGAEIHLMEDLMEAHLEHGEFGIMLTTLKACYFQIQNEQMPHH</sequence>
<dbReference type="SUPFAM" id="SSF109993">
    <property type="entry name" value="VPS9 domain"/>
    <property type="match status" value="1"/>
</dbReference>